<dbReference type="Proteomes" id="UP000252174">
    <property type="component" value="Unassembled WGS sequence"/>
</dbReference>
<evidence type="ECO:0000259" key="2">
    <source>
        <dbReference type="Pfam" id="PF23544"/>
    </source>
</evidence>
<feature type="domain" description="AtuA-like ferredoxin-fold" evidence="2">
    <location>
        <begin position="487"/>
        <end position="585"/>
    </location>
</feature>
<sequence>MTKTTLRIGSASGFWGDTEFSAAQLIEHGNIDVLVFDYLAEITMSLLSRVKAKDPAQGYAPDFISTMRPLMKEIKARGIKVVANAGGVNPSACRAALVAAAQAEGVDLKIAAVLGDDLMPQVEALRAAQTKEMFSGAPFPQKVMSANAYLGAFPIAAALSAGADIVVTGRCVDSAVTLGPLIHAFGWSATDYDRLAQGSLAGHLIECGTQTTGGNYTDWESVPGWDDMGFPIAECRADGSFVITKPEGTGGLVCPSTVGEQMLYEIGDPRAYILPDVVCDFTGVTLTQLGPDQVEVKGARGRAPTDQAKVSVTYADGFRAMSLFMIGGIDAGPKAHRVGAAMLARLRRYFAQRGWPDFSETSVEAIGAEDTYGPHARSNSREVMLKVGVRHPMKDALELFSREVAPLALMSAPAITGFTGGRPKVQPVVRLFSCLVPKAQVVTSIDMGEQTVPAPQWSGQPFNPASLPAVTGPLPAANAFARGVRTVPLVRLAWGRSGDKGDAANIGIIARRPEFLPFIRAALTEQAVAGYFAHLVKGKVERFDLPGTHALNFLLQEALGGGGIASIRMDPQAKAYAQMLLDFPVPIPAEMAI</sequence>
<dbReference type="RefSeq" id="WP_114483067.1">
    <property type="nucleotide sequence ID" value="NZ_QPJU01000004.1"/>
</dbReference>
<evidence type="ECO:0000313" key="4">
    <source>
        <dbReference type="Proteomes" id="UP000252174"/>
    </source>
</evidence>
<keyword evidence="4" id="KW-1185">Reference proteome</keyword>
<evidence type="ECO:0000313" key="3">
    <source>
        <dbReference type="EMBL" id="RCX09680.1"/>
    </source>
</evidence>
<dbReference type="Pfam" id="PF07287">
    <property type="entry name" value="AtuA"/>
    <property type="match status" value="1"/>
</dbReference>
<dbReference type="InterPro" id="IPR056362">
    <property type="entry name" value="AtuA-like_ferredoxin_dom"/>
</dbReference>
<accession>A0A369AJZ3</accession>
<dbReference type="EMBL" id="QPJU01000004">
    <property type="protein sequence ID" value="RCX09680.1"/>
    <property type="molecule type" value="Genomic_DNA"/>
</dbReference>
<dbReference type="Pfam" id="PF23544">
    <property type="entry name" value="AtuA_ferredoxin"/>
    <property type="match status" value="1"/>
</dbReference>
<reference evidence="3 4" key="1">
    <citation type="submission" date="2018-07" db="EMBL/GenBank/DDBJ databases">
        <title>Genomic Encyclopedia of Type Strains, Phase IV (KMG-IV): sequencing the most valuable type-strain genomes for metagenomic binning, comparative biology and taxonomic classification.</title>
        <authorList>
            <person name="Goeker M."/>
        </authorList>
    </citation>
    <scope>NUCLEOTIDE SEQUENCE [LARGE SCALE GENOMIC DNA]</scope>
    <source>
        <strain evidence="3 4">DSM 100911</strain>
    </source>
</reference>
<protein>
    <submittedName>
        <fullName evidence="3">Uncharacterized protein DUF1446</fullName>
    </submittedName>
</protein>
<proteinExistence type="predicted"/>
<dbReference type="InterPro" id="IPR010839">
    <property type="entry name" value="AtuA_N"/>
</dbReference>
<evidence type="ECO:0000259" key="1">
    <source>
        <dbReference type="Pfam" id="PF07287"/>
    </source>
</evidence>
<name>A0A369AJZ3_9BURK</name>
<dbReference type="PANTHER" id="PTHR47708:SF2">
    <property type="entry name" value="SI:CH73-132F6.5"/>
    <property type="match status" value="1"/>
</dbReference>
<dbReference type="OrthoDB" id="9763456at2"/>
<gene>
    <name evidence="3" type="ORF">DFR45_10440</name>
</gene>
<organism evidence="3 4">
    <name type="scientific">Extensimonas vulgaris</name>
    <dbReference type="NCBI Taxonomy" id="1031594"/>
    <lineage>
        <taxon>Bacteria</taxon>
        <taxon>Pseudomonadati</taxon>
        <taxon>Pseudomonadota</taxon>
        <taxon>Betaproteobacteria</taxon>
        <taxon>Burkholderiales</taxon>
        <taxon>Comamonadaceae</taxon>
        <taxon>Extensimonas</taxon>
    </lineage>
</organism>
<feature type="domain" description="Acyclic terpene utilisation N-terminal" evidence="1">
    <location>
        <begin position="6"/>
        <end position="445"/>
    </location>
</feature>
<dbReference type="AlphaFoldDB" id="A0A369AJZ3"/>
<dbReference type="PANTHER" id="PTHR47708">
    <property type="match status" value="1"/>
</dbReference>
<comment type="caution">
    <text evidence="3">The sequence shown here is derived from an EMBL/GenBank/DDBJ whole genome shotgun (WGS) entry which is preliminary data.</text>
</comment>